<dbReference type="Gene3D" id="2.130.10.10">
    <property type="entry name" value="YVTN repeat-like/Quinoprotein amine dehydrogenase"/>
    <property type="match status" value="1"/>
</dbReference>
<evidence type="ECO:0000313" key="3">
    <source>
        <dbReference type="EMBL" id="OEL27432.1"/>
    </source>
</evidence>
<proteinExistence type="predicted"/>
<dbReference type="InterPro" id="IPR050844">
    <property type="entry name" value="Coatomer_complex_subunit"/>
</dbReference>
<dbReference type="Proteomes" id="UP000095767">
    <property type="component" value="Unassembled WGS sequence"/>
</dbReference>
<dbReference type="Pfam" id="PF00400">
    <property type="entry name" value="WD40"/>
    <property type="match status" value="2"/>
</dbReference>
<evidence type="ECO:0000256" key="2">
    <source>
        <dbReference type="ARBA" id="ARBA00022737"/>
    </source>
</evidence>
<reference evidence="3 4" key="1">
    <citation type="submission" date="2016-09" db="EMBL/GenBank/DDBJ databases">
        <title>The draft genome of Dichanthelium oligosanthes: A C3 panicoid grass species.</title>
        <authorList>
            <person name="Studer A.J."/>
            <person name="Schnable J.C."/>
            <person name="Brutnell T.P."/>
        </authorList>
    </citation>
    <scope>NUCLEOTIDE SEQUENCE [LARGE SCALE GENOMIC DNA]</scope>
    <source>
        <strain evidence="4">cv. Kellogg 1175</strain>
        <tissue evidence="3">Leaf</tissue>
    </source>
</reference>
<dbReference type="OrthoDB" id="692364at2759"/>
<dbReference type="InterPro" id="IPR001680">
    <property type="entry name" value="WD40_rpt"/>
</dbReference>
<keyword evidence="1" id="KW-0853">WD repeat</keyword>
<gene>
    <name evidence="3" type="ORF">BAE44_0011549</name>
</gene>
<dbReference type="GO" id="GO:0006888">
    <property type="term" value="P:endoplasmic reticulum to Golgi vesicle-mediated transport"/>
    <property type="evidence" value="ECO:0007669"/>
    <property type="project" value="TreeGrafter"/>
</dbReference>
<dbReference type="GO" id="GO:0006886">
    <property type="term" value="P:intracellular protein transport"/>
    <property type="evidence" value="ECO:0007669"/>
    <property type="project" value="TreeGrafter"/>
</dbReference>
<sequence length="95" mass="10697">LELDEVKTIEAHQHWVVSFSVHPSLPLLLSGSTQEIKLWDWEKGWTCMRTFRGHTGMIEGVMFNPQDDSPEDITFASVALDGTAKVASYSLYSIL</sequence>
<organism evidence="3 4">
    <name type="scientific">Dichanthelium oligosanthes</name>
    <dbReference type="NCBI Taxonomy" id="888268"/>
    <lineage>
        <taxon>Eukaryota</taxon>
        <taxon>Viridiplantae</taxon>
        <taxon>Streptophyta</taxon>
        <taxon>Embryophyta</taxon>
        <taxon>Tracheophyta</taxon>
        <taxon>Spermatophyta</taxon>
        <taxon>Magnoliopsida</taxon>
        <taxon>Liliopsida</taxon>
        <taxon>Poales</taxon>
        <taxon>Poaceae</taxon>
        <taxon>PACMAD clade</taxon>
        <taxon>Panicoideae</taxon>
        <taxon>Panicodae</taxon>
        <taxon>Paniceae</taxon>
        <taxon>Dichantheliinae</taxon>
        <taxon>Dichanthelium</taxon>
    </lineage>
</organism>
<dbReference type="GO" id="GO:0030126">
    <property type="term" value="C:COPI vesicle coat"/>
    <property type="evidence" value="ECO:0007669"/>
    <property type="project" value="TreeGrafter"/>
</dbReference>
<dbReference type="EMBL" id="LWDX02032537">
    <property type="protein sequence ID" value="OEL27432.1"/>
    <property type="molecule type" value="Genomic_DNA"/>
</dbReference>
<keyword evidence="4" id="KW-1185">Reference proteome</keyword>
<keyword evidence="2" id="KW-0677">Repeat</keyword>
<evidence type="ECO:0000313" key="4">
    <source>
        <dbReference type="Proteomes" id="UP000095767"/>
    </source>
</evidence>
<dbReference type="GO" id="GO:0006890">
    <property type="term" value="P:retrograde vesicle-mediated transport, Golgi to endoplasmic reticulum"/>
    <property type="evidence" value="ECO:0007669"/>
    <property type="project" value="TreeGrafter"/>
</dbReference>
<dbReference type="PANTHER" id="PTHR19876:SF68">
    <property type="entry name" value="COATOMER SUBUNIT BETA'-2"/>
    <property type="match status" value="1"/>
</dbReference>
<dbReference type="InterPro" id="IPR015943">
    <property type="entry name" value="WD40/YVTN_repeat-like_dom_sf"/>
</dbReference>
<feature type="non-terminal residue" evidence="3">
    <location>
        <position position="1"/>
    </location>
</feature>
<dbReference type="SMART" id="SM00320">
    <property type="entry name" value="WD40"/>
    <property type="match status" value="2"/>
</dbReference>
<dbReference type="PANTHER" id="PTHR19876">
    <property type="entry name" value="COATOMER"/>
    <property type="match status" value="1"/>
</dbReference>
<comment type="caution">
    <text evidence="3">The sequence shown here is derived from an EMBL/GenBank/DDBJ whole genome shotgun (WGS) entry which is preliminary data.</text>
</comment>
<dbReference type="AlphaFoldDB" id="A0A1E5VQR5"/>
<dbReference type="SUPFAM" id="SSF50978">
    <property type="entry name" value="WD40 repeat-like"/>
    <property type="match status" value="1"/>
</dbReference>
<dbReference type="InterPro" id="IPR036322">
    <property type="entry name" value="WD40_repeat_dom_sf"/>
</dbReference>
<evidence type="ECO:0000256" key="1">
    <source>
        <dbReference type="ARBA" id="ARBA00022574"/>
    </source>
</evidence>
<protein>
    <submittedName>
        <fullName evidence="3">Uncharacterized protein</fullName>
    </submittedName>
</protein>
<dbReference type="STRING" id="888268.A0A1E5VQR5"/>
<accession>A0A1E5VQR5</accession>
<dbReference type="GO" id="GO:0006891">
    <property type="term" value="P:intra-Golgi vesicle-mediated transport"/>
    <property type="evidence" value="ECO:0007669"/>
    <property type="project" value="TreeGrafter"/>
</dbReference>
<name>A0A1E5VQR5_9POAL</name>